<sequence>MTSSHLSVRAGESHSPFKRLLSRLDSPTLRLGEINSPRRVNAAVRMDLSWEDYIGSNCPITHLLLPLRIGFYGLAD</sequence>
<dbReference type="Proteomes" id="UP000807504">
    <property type="component" value="Unassembled WGS sequence"/>
</dbReference>
<proteinExistence type="predicted"/>
<comment type="caution">
    <text evidence="1">The sequence shown here is derived from an EMBL/GenBank/DDBJ whole genome shotgun (WGS) entry which is preliminary data.</text>
</comment>
<name>A0A8T0FKI8_ARGBR</name>
<reference evidence="1" key="2">
    <citation type="submission" date="2020-06" db="EMBL/GenBank/DDBJ databases">
        <authorList>
            <person name="Sheffer M."/>
        </authorList>
    </citation>
    <scope>NUCLEOTIDE SEQUENCE</scope>
</reference>
<organism evidence="1 2">
    <name type="scientific">Argiope bruennichi</name>
    <name type="common">Wasp spider</name>
    <name type="synonym">Aranea bruennichi</name>
    <dbReference type="NCBI Taxonomy" id="94029"/>
    <lineage>
        <taxon>Eukaryota</taxon>
        <taxon>Metazoa</taxon>
        <taxon>Ecdysozoa</taxon>
        <taxon>Arthropoda</taxon>
        <taxon>Chelicerata</taxon>
        <taxon>Arachnida</taxon>
        <taxon>Araneae</taxon>
        <taxon>Araneomorphae</taxon>
        <taxon>Entelegynae</taxon>
        <taxon>Araneoidea</taxon>
        <taxon>Araneidae</taxon>
        <taxon>Argiope</taxon>
    </lineage>
</organism>
<protein>
    <submittedName>
        <fullName evidence="1">Uncharacterized protein</fullName>
    </submittedName>
</protein>
<evidence type="ECO:0000313" key="1">
    <source>
        <dbReference type="EMBL" id="KAF8791734.1"/>
    </source>
</evidence>
<gene>
    <name evidence="1" type="ORF">HNY73_003422</name>
</gene>
<evidence type="ECO:0000313" key="2">
    <source>
        <dbReference type="Proteomes" id="UP000807504"/>
    </source>
</evidence>
<reference evidence="1" key="1">
    <citation type="journal article" date="2020" name="bioRxiv">
        <title>Chromosome-level reference genome of the European wasp spider Argiope bruennichi: a resource for studies on range expansion and evolutionary adaptation.</title>
        <authorList>
            <person name="Sheffer M.M."/>
            <person name="Hoppe A."/>
            <person name="Krehenwinkel H."/>
            <person name="Uhl G."/>
            <person name="Kuss A.W."/>
            <person name="Jensen L."/>
            <person name="Jensen C."/>
            <person name="Gillespie R.G."/>
            <person name="Hoff K.J."/>
            <person name="Prost S."/>
        </authorList>
    </citation>
    <scope>NUCLEOTIDE SEQUENCE</scope>
</reference>
<dbReference type="EMBL" id="JABXBU010000003">
    <property type="protein sequence ID" value="KAF8791734.1"/>
    <property type="molecule type" value="Genomic_DNA"/>
</dbReference>
<keyword evidence="2" id="KW-1185">Reference proteome</keyword>
<accession>A0A8T0FKI8</accession>
<dbReference type="AlphaFoldDB" id="A0A8T0FKI8"/>